<feature type="region of interest" description="Disordered" evidence="1">
    <location>
        <begin position="1"/>
        <end position="20"/>
    </location>
</feature>
<name>A0A1I7IPM8_9BACL</name>
<dbReference type="AlphaFoldDB" id="A0A1I7IPM8"/>
<feature type="compositionally biased region" description="Polar residues" evidence="1">
    <location>
        <begin position="1"/>
        <end position="13"/>
    </location>
</feature>
<reference evidence="4" key="1">
    <citation type="submission" date="2016-10" db="EMBL/GenBank/DDBJ databases">
        <authorList>
            <person name="Varghese N."/>
        </authorList>
    </citation>
    <scope>NUCLEOTIDE SEQUENCE [LARGE SCALE GENOMIC DNA]</scope>
    <source>
        <strain evidence="4">DSM 17980</strain>
    </source>
</reference>
<gene>
    <name evidence="3" type="ORF">SAMN05421543_10722</name>
</gene>
<feature type="transmembrane region" description="Helical" evidence="2">
    <location>
        <begin position="79"/>
        <end position="99"/>
    </location>
</feature>
<sequence>MVQGQNGRPQNTKLPGRAPQPARVISMRAWKTRKRLHHLRGMRSWPQWGMVACALALAVASAVAAVASCIPFRWQGECVIWTWVLALVGSVLALVMHVLRDRWAIRLLSVYALCMTFSFVAGAVTLWARGH</sequence>
<protein>
    <submittedName>
        <fullName evidence="3">Uncharacterized protein</fullName>
    </submittedName>
</protein>
<dbReference type="Proteomes" id="UP000183508">
    <property type="component" value="Unassembled WGS sequence"/>
</dbReference>
<keyword evidence="4" id="KW-1185">Reference proteome</keyword>
<keyword evidence="2" id="KW-1133">Transmembrane helix</keyword>
<dbReference type="STRING" id="392015.SAMN05421543_10722"/>
<feature type="transmembrane region" description="Helical" evidence="2">
    <location>
        <begin position="108"/>
        <end position="128"/>
    </location>
</feature>
<accession>A0A1I7IPM8</accession>
<keyword evidence="2" id="KW-0472">Membrane</keyword>
<dbReference type="EMBL" id="FPBV01000007">
    <property type="protein sequence ID" value="SFU74862.1"/>
    <property type="molecule type" value="Genomic_DNA"/>
</dbReference>
<organism evidence="3 4">
    <name type="scientific">Alicyclobacillus macrosporangiidus</name>
    <dbReference type="NCBI Taxonomy" id="392015"/>
    <lineage>
        <taxon>Bacteria</taxon>
        <taxon>Bacillati</taxon>
        <taxon>Bacillota</taxon>
        <taxon>Bacilli</taxon>
        <taxon>Bacillales</taxon>
        <taxon>Alicyclobacillaceae</taxon>
        <taxon>Alicyclobacillus</taxon>
    </lineage>
</organism>
<proteinExistence type="predicted"/>
<evidence type="ECO:0000313" key="3">
    <source>
        <dbReference type="EMBL" id="SFU74862.1"/>
    </source>
</evidence>
<evidence type="ECO:0000256" key="2">
    <source>
        <dbReference type="SAM" id="Phobius"/>
    </source>
</evidence>
<evidence type="ECO:0000256" key="1">
    <source>
        <dbReference type="SAM" id="MobiDB-lite"/>
    </source>
</evidence>
<keyword evidence="2" id="KW-0812">Transmembrane</keyword>
<evidence type="ECO:0000313" key="4">
    <source>
        <dbReference type="Proteomes" id="UP000183508"/>
    </source>
</evidence>